<dbReference type="AlphaFoldDB" id="A0A1C5K0C6"/>
<protein>
    <submittedName>
        <fullName evidence="1">Uncharacterized protein</fullName>
    </submittedName>
</protein>
<reference evidence="2" key="1">
    <citation type="submission" date="2016-06" db="EMBL/GenBank/DDBJ databases">
        <authorList>
            <person name="Varghese N."/>
            <person name="Submissions Spin"/>
        </authorList>
    </citation>
    <scope>NUCLEOTIDE SEQUENCE [LARGE SCALE GENOMIC DNA]</scope>
    <source>
        <strain evidence="2">DSM 44983</strain>
    </source>
</reference>
<keyword evidence="2" id="KW-1185">Reference proteome</keyword>
<dbReference type="Proteomes" id="UP000198226">
    <property type="component" value="Chromosome I"/>
</dbReference>
<sequence length="117" mass="11966">MATVGALATGVVLVVLAFRHPAGILTVGLALLGVVFATVTGTALAALRERDPGEAPVAVPVPGQLAAGSFLDADTLDALDTAAVLSRLNRMREVSDQSVSVREVSDQSVSVREVSDQ</sequence>
<accession>A0A1C5K0C6</accession>
<proteinExistence type="predicted"/>
<gene>
    <name evidence="1" type="ORF">GA0070623_4103</name>
</gene>
<organism evidence="1 2">
    <name type="scientific">Micromonospora rifamycinica</name>
    <dbReference type="NCBI Taxonomy" id="291594"/>
    <lineage>
        <taxon>Bacteria</taxon>
        <taxon>Bacillati</taxon>
        <taxon>Actinomycetota</taxon>
        <taxon>Actinomycetes</taxon>
        <taxon>Micromonosporales</taxon>
        <taxon>Micromonosporaceae</taxon>
        <taxon>Micromonospora</taxon>
    </lineage>
</organism>
<evidence type="ECO:0000313" key="1">
    <source>
        <dbReference type="EMBL" id="SCG76265.1"/>
    </source>
</evidence>
<evidence type="ECO:0000313" key="2">
    <source>
        <dbReference type="Proteomes" id="UP000198226"/>
    </source>
</evidence>
<name>A0A1C5K0C6_9ACTN</name>
<dbReference type="EMBL" id="LT607752">
    <property type="protein sequence ID" value="SCG76265.1"/>
    <property type="molecule type" value="Genomic_DNA"/>
</dbReference>